<dbReference type="Pfam" id="PF21821">
    <property type="entry name" value="Dit_like"/>
    <property type="match status" value="1"/>
</dbReference>
<keyword evidence="3" id="KW-1185">Reference proteome</keyword>
<dbReference type="Proteomes" id="UP000070401">
    <property type="component" value="Unassembled WGS sequence"/>
</dbReference>
<feature type="domain" description="Dit-like phage tail protein N-terminal" evidence="1">
    <location>
        <begin position="51"/>
        <end position="137"/>
    </location>
</feature>
<dbReference type="PATRIC" id="fig|851.8.peg.148"/>
<protein>
    <recommendedName>
        <fullName evidence="1">Dit-like phage tail protein N-terminal domain-containing protein</fullName>
    </recommendedName>
</protein>
<proteinExistence type="predicted"/>
<organism evidence="2 3">
    <name type="scientific">Fusobacterium nucleatum</name>
    <dbReference type="NCBI Taxonomy" id="851"/>
    <lineage>
        <taxon>Bacteria</taxon>
        <taxon>Fusobacteriati</taxon>
        <taxon>Fusobacteriota</taxon>
        <taxon>Fusobacteriia</taxon>
        <taxon>Fusobacteriales</taxon>
        <taxon>Fusobacteriaceae</taxon>
        <taxon>Fusobacterium</taxon>
    </lineage>
</organism>
<accession>A0A133PC51</accession>
<evidence type="ECO:0000313" key="3">
    <source>
        <dbReference type="Proteomes" id="UP000070401"/>
    </source>
</evidence>
<dbReference type="AlphaFoldDB" id="A0A133PC51"/>
<evidence type="ECO:0000313" key="2">
    <source>
        <dbReference type="EMBL" id="KXA26148.1"/>
    </source>
</evidence>
<reference evidence="3" key="1">
    <citation type="submission" date="2016-01" db="EMBL/GenBank/DDBJ databases">
        <authorList>
            <person name="Mitreva M."/>
            <person name="Pepin K.H."/>
            <person name="Mihindukulasuriya K.A."/>
            <person name="Fulton R."/>
            <person name="Fronick C."/>
            <person name="O'Laughlin M."/>
            <person name="Miner T."/>
            <person name="Herter B."/>
            <person name="Rosa B.A."/>
            <person name="Cordes M."/>
            <person name="Tomlinson C."/>
            <person name="Wollam A."/>
            <person name="Palsikar V.B."/>
            <person name="Mardis E.R."/>
            <person name="Wilson R.K."/>
        </authorList>
    </citation>
    <scope>NUCLEOTIDE SEQUENCE [LARGE SCALE GENOMIC DNA]</scope>
    <source>
        <strain evidence="3">MJR7757B</strain>
    </source>
</reference>
<evidence type="ECO:0000259" key="1">
    <source>
        <dbReference type="Pfam" id="PF21821"/>
    </source>
</evidence>
<comment type="caution">
    <text evidence="2">The sequence shown here is derived from an EMBL/GenBank/DDBJ whole genome shotgun (WGS) entry which is preliminary data.</text>
</comment>
<dbReference type="EMBL" id="LRPY01000017">
    <property type="protein sequence ID" value="KXA26148.1"/>
    <property type="molecule type" value="Genomic_DNA"/>
</dbReference>
<dbReference type="RefSeq" id="WP_005892449.1">
    <property type="nucleotide sequence ID" value="NZ_KQ956618.1"/>
</dbReference>
<sequence>MRPTFILVKDSTNTPFFFVVPPLDLRIESEQDLQIIRIIDLGEKTLIGNRKAEKISFSTFFPSMKSPFFSYILSTTPSNCMETLKKLKNDKEKLTLIIPEFNIFFKCYIQTLYFSVTERTGDIDVEITLVEIEKNKTLTDVARGLLER</sequence>
<gene>
    <name evidence="2" type="ORF">HMPREF3221_00150</name>
</gene>
<name>A0A133PC51_FUSNU</name>
<dbReference type="InterPro" id="IPR048494">
    <property type="entry name" value="Dit-like_N"/>
</dbReference>